<dbReference type="AlphaFoldDB" id="A0AA38U9G6"/>
<keyword evidence="3" id="KW-1185">Reference proteome</keyword>
<feature type="compositionally biased region" description="Polar residues" evidence="1">
    <location>
        <begin position="950"/>
        <end position="960"/>
    </location>
</feature>
<feature type="compositionally biased region" description="Basic and acidic residues" evidence="1">
    <location>
        <begin position="62"/>
        <end position="74"/>
    </location>
</feature>
<gene>
    <name evidence="2" type="ORF">F5878DRAFT_695463</name>
</gene>
<dbReference type="EMBL" id="MU806501">
    <property type="protein sequence ID" value="KAJ3834661.1"/>
    <property type="molecule type" value="Genomic_DNA"/>
</dbReference>
<evidence type="ECO:0000313" key="3">
    <source>
        <dbReference type="Proteomes" id="UP001163846"/>
    </source>
</evidence>
<name>A0AA38U9G6_9AGAR</name>
<comment type="caution">
    <text evidence="2">The sequence shown here is derived from an EMBL/GenBank/DDBJ whole genome shotgun (WGS) entry which is preliminary data.</text>
</comment>
<evidence type="ECO:0000256" key="1">
    <source>
        <dbReference type="SAM" id="MobiDB-lite"/>
    </source>
</evidence>
<feature type="compositionally biased region" description="Basic and acidic residues" evidence="1">
    <location>
        <begin position="1025"/>
        <end position="1034"/>
    </location>
</feature>
<feature type="compositionally biased region" description="Basic and acidic residues" evidence="1">
    <location>
        <begin position="44"/>
        <end position="55"/>
    </location>
</feature>
<feature type="compositionally biased region" description="Acidic residues" evidence="1">
    <location>
        <begin position="82"/>
        <end position="92"/>
    </location>
</feature>
<reference evidence="2" key="1">
    <citation type="submission" date="2022-08" db="EMBL/GenBank/DDBJ databases">
        <authorList>
            <consortium name="DOE Joint Genome Institute"/>
            <person name="Min B."/>
            <person name="Riley R."/>
            <person name="Sierra-Patev S."/>
            <person name="Naranjo-Ortiz M."/>
            <person name="Looney B."/>
            <person name="Konkel Z."/>
            <person name="Slot J.C."/>
            <person name="Sakamoto Y."/>
            <person name="Steenwyk J.L."/>
            <person name="Rokas A."/>
            <person name="Carro J."/>
            <person name="Camarero S."/>
            <person name="Ferreira P."/>
            <person name="Molpeceres G."/>
            <person name="Ruiz-Duenas F.J."/>
            <person name="Serrano A."/>
            <person name="Henrissat B."/>
            <person name="Drula E."/>
            <person name="Hughes K.W."/>
            <person name="Mata J.L."/>
            <person name="Ishikawa N.K."/>
            <person name="Vargas-Isla R."/>
            <person name="Ushijima S."/>
            <person name="Smith C.A."/>
            <person name="Ahrendt S."/>
            <person name="Andreopoulos W."/>
            <person name="He G."/>
            <person name="Labutti K."/>
            <person name="Lipzen A."/>
            <person name="Ng V."/>
            <person name="Sandor L."/>
            <person name="Barry K."/>
            <person name="Martinez A.T."/>
            <person name="Xiao Y."/>
            <person name="Gibbons J.G."/>
            <person name="Terashima K."/>
            <person name="Hibbett D.S."/>
            <person name="Grigoriev I.V."/>
        </authorList>
    </citation>
    <scope>NUCLEOTIDE SEQUENCE</scope>
    <source>
        <strain evidence="2">TFB9207</strain>
    </source>
</reference>
<feature type="region of interest" description="Disordered" evidence="1">
    <location>
        <begin position="43"/>
        <end position="98"/>
    </location>
</feature>
<protein>
    <submittedName>
        <fullName evidence="2">Uncharacterized protein</fullName>
    </submittedName>
</protein>
<feature type="region of interest" description="Disordered" evidence="1">
    <location>
        <begin position="793"/>
        <end position="878"/>
    </location>
</feature>
<feature type="region of interest" description="Disordered" evidence="1">
    <location>
        <begin position="919"/>
        <end position="1053"/>
    </location>
</feature>
<proteinExistence type="predicted"/>
<accession>A0AA38U9G6</accession>
<evidence type="ECO:0000313" key="2">
    <source>
        <dbReference type="EMBL" id="KAJ3834661.1"/>
    </source>
</evidence>
<dbReference type="Proteomes" id="UP001163846">
    <property type="component" value="Unassembled WGS sequence"/>
</dbReference>
<organism evidence="2 3">
    <name type="scientific">Lentinula raphanica</name>
    <dbReference type="NCBI Taxonomy" id="153919"/>
    <lineage>
        <taxon>Eukaryota</taxon>
        <taxon>Fungi</taxon>
        <taxon>Dikarya</taxon>
        <taxon>Basidiomycota</taxon>
        <taxon>Agaricomycotina</taxon>
        <taxon>Agaricomycetes</taxon>
        <taxon>Agaricomycetidae</taxon>
        <taxon>Agaricales</taxon>
        <taxon>Marasmiineae</taxon>
        <taxon>Omphalotaceae</taxon>
        <taxon>Lentinula</taxon>
    </lineage>
</organism>
<feature type="compositionally biased region" description="Low complexity" evidence="1">
    <location>
        <begin position="833"/>
        <end position="848"/>
    </location>
</feature>
<sequence>MAHGAEKAVQDAVDMLETMLTELKSEYFEVPPQRNIFQIAEPTLRSEEGRGEKTRNAVQTSHTEHKTNEEKNDLSDLSELSELTESDEEENRDVDMQDYTIREEMVKEKKRGCPTTQGGSKYTANRVENITLVRRWANRLQKIIGLSVTAEVPETVTDEVVGVIREMKKVGKGRYNTPEFREAVKDSGVTAIIEEICDPVFKLLNRNAQVLWLEHTYRIGDQLGEILDRWTPTQIRNTWGKELKHFESHTKGKACITTPKVFIEVFNIHYQYVPGEENLSYCFFLTSLENFVYNYDRWLGKLLVKLDYDVTNFNNVDALSKFYPWLMSQIHQWCTKEQYNSDGKKMKTIDVKTFKSERWRTIIKKTWWLRQVGKQSAEHAKDLIHCKECVEEPASARCCQYVYKPHITHGLLPSAGKERLRVLEKELRGAGITMVPKGAQVECKDDDPRYVRKLYHPDSVGETDPIKLDGLEADMGVIKRCGHQLKILLEDKDISEEEVQAVDWESHNAKDIVDIIWWRPFDGEKLALLQDTIVESTGVQALKRGAQFRSFGGGKMIPIGARTPSGGRKGDAYTTYAGLEAQSQQGLEILFNQAATSAMMLAATKMVYPKLAIELKDLSAECDKIGMTGANIYNCTGYMAPIHQDKDVTRGLCVQALLSAEPAYKEYAFCNIEYQYYISTTTNCMWSFKSSNLHGTMLPSRETIENLNSHAIDPMRIPISGIETELSQFTAATVMANDGSWEGGSRYSIFATLFTLIHSFPTIISCPILVNSHLHKTLPPTLPSDAVRPILEHRTSTSGPVPVDLSRLSRKTTTQKSRAADVADTAENTEPQSHLSSRLSTTNTTRKSSIQDLPHADPTSRSARAGTSYGAPLDLVNPSRTPFQHLARLNKHRNDDLASATHAELQDGLALSQDRLRNNLNSRQGHNPSPSPYTYPTSSKSGQRRVPLEQQATVRMTMTPSIVREPEGAPQQRQEEERKRGREEDSEDSLRKKARGKENQKMAPPDRSARYAKSAGGSGSKHRKEREPKGEDGKKKKGSGFGGLFGRKKDKDKNLVIHHLFETRQASSTALPAPRCGRS</sequence>
<feature type="compositionally biased region" description="Basic and acidic residues" evidence="1">
    <location>
        <begin position="973"/>
        <end position="1000"/>
    </location>
</feature>